<proteinExistence type="predicted"/>
<dbReference type="EMBL" id="CAMPGE010001361">
    <property type="protein sequence ID" value="CAI2360141.1"/>
    <property type="molecule type" value="Genomic_DNA"/>
</dbReference>
<gene>
    <name evidence="2" type="ORF">ECRASSUSDP1_LOCUS1439</name>
</gene>
<organism evidence="2 3">
    <name type="scientific">Euplotes crassus</name>
    <dbReference type="NCBI Taxonomy" id="5936"/>
    <lineage>
        <taxon>Eukaryota</taxon>
        <taxon>Sar</taxon>
        <taxon>Alveolata</taxon>
        <taxon>Ciliophora</taxon>
        <taxon>Intramacronucleata</taxon>
        <taxon>Spirotrichea</taxon>
        <taxon>Hypotrichia</taxon>
        <taxon>Euplotida</taxon>
        <taxon>Euplotidae</taxon>
        <taxon>Moneuplotes</taxon>
    </lineage>
</organism>
<feature type="compositionally biased region" description="Basic residues" evidence="1">
    <location>
        <begin position="83"/>
        <end position="112"/>
    </location>
</feature>
<feature type="compositionally biased region" description="Low complexity" evidence="1">
    <location>
        <begin position="121"/>
        <end position="132"/>
    </location>
</feature>
<protein>
    <submittedName>
        <fullName evidence="2">Uncharacterized protein</fullName>
    </submittedName>
</protein>
<dbReference type="Proteomes" id="UP001295684">
    <property type="component" value="Unassembled WGS sequence"/>
</dbReference>
<feature type="region of interest" description="Disordered" evidence="1">
    <location>
        <begin position="76"/>
        <end position="152"/>
    </location>
</feature>
<feature type="compositionally biased region" description="Polar residues" evidence="1">
    <location>
        <begin position="136"/>
        <end position="151"/>
    </location>
</feature>
<evidence type="ECO:0000313" key="2">
    <source>
        <dbReference type="EMBL" id="CAI2360141.1"/>
    </source>
</evidence>
<dbReference type="AlphaFoldDB" id="A0AAD1U172"/>
<evidence type="ECO:0000256" key="1">
    <source>
        <dbReference type="SAM" id="MobiDB-lite"/>
    </source>
</evidence>
<comment type="caution">
    <text evidence="2">The sequence shown here is derived from an EMBL/GenBank/DDBJ whole genome shotgun (WGS) entry which is preliminary data.</text>
</comment>
<reference evidence="2" key="1">
    <citation type="submission" date="2023-07" db="EMBL/GenBank/DDBJ databases">
        <authorList>
            <consortium name="AG Swart"/>
            <person name="Singh M."/>
            <person name="Singh A."/>
            <person name="Seah K."/>
            <person name="Emmerich C."/>
        </authorList>
    </citation>
    <scope>NUCLEOTIDE SEQUENCE</scope>
    <source>
        <strain evidence="2">DP1</strain>
    </source>
</reference>
<evidence type="ECO:0000313" key="3">
    <source>
        <dbReference type="Proteomes" id="UP001295684"/>
    </source>
</evidence>
<accession>A0AAD1U172</accession>
<keyword evidence="3" id="KW-1185">Reference proteome</keyword>
<name>A0AAD1U172_EUPCR</name>
<sequence>MSCKRVRVFSPEEVREILNCNETNLDEKNLPTFDYPPADYEIMPEEDKGWTAIAKSVFVPTSRYWKVLQRITKHNPENYLTHPRSKKSNKSSRSRKNHSKLRNHQRRSRRGMAKVLSNQSLNLKLLETNTNKTDGKTSSNNLSSFAKSQKQPLEPINSRRLVTHSKRKRVHHKLKRPTLTVSKLNSSSFKQRFTVQRTPKAKFRFSLKKNAADKIQEFSGINDSQKRIKATKQKILDKQTPSKFSSDISPQAIYDLTLPPIDASAGHFRAKFTPQKAKKSSFFNDNSSVSEGEDYFRAKQSTFSQKYNIKEWYAQLCSRNKHIICQKKACMEYTFTSYFPNIAARGRHQTKVGMKSPEIRSRGNLMEKGIKRRYLKGTPSKSCASIRQLLKDKHTLL</sequence>